<organism evidence="2 3">
    <name type="scientific">Chitinophaga qingshengii</name>
    <dbReference type="NCBI Taxonomy" id="1569794"/>
    <lineage>
        <taxon>Bacteria</taxon>
        <taxon>Pseudomonadati</taxon>
        <taxon>Bacteroidota</taxon>
        <taxon>Chitinophagia</taxon>
        <taxon>Chitinophagales</taxon>
        <taxon>Chitinophagaceae</taxon>
        <taxon>Chitinophaga</taxon>
    </lineage>
</organism>
<dbReference type="EMBL" id="JACVFC010000006">
    <property type="protein sequence ID" value="MBC9934732.1"/>
    <property type="molecule type" value="Genomic_DNA"/>
</dbReference>
<keyword evidence="1" id="KW-0812">Transmembrane</keyword>
<evidence type="ECO:0000313" key="2">
    <source>
        <dbReference type="EMBL" id="MBC9934732.1"/>
    </source>
</evidence>
<keyword evidence="1" id="KW-0472">Membrane</keyword>
<feature type="transmembrane region" description="Helical" evidence="1">
    <location>
        <begin position="125"/>
        <end position="142"/>
    </location>
</feature>
<reference evidence="2 3" key="1">
    <citation type="submission" date="2020-09" db="EMBL/GenBank/DDBJ databases">
        <title>Genome sequences of type strains of Chitinophaga qingshengii and Chitinophaga varians.</title>
        <authorList>
            <person name="Kittiwongwattana C."/>
        </authorList>
    </citation>
    <scope>NUCLEOTIDE SEQUENCE [LARGE SCALE GENOMIC DNA]</scope>
    <source>
        <strain evidence="2 3">JCM 30026</strain>
    </source>
</reference>
<proteinExistence type="predicted"/>
<protein>
    <submittedName>
        <fullName evidence="2">Uncharacterized protein</fullName>
    </submittedName>
</protein>
<gene>
    <name evidence="2" type="ORF">ICL07_30420</name>
</gene>
<feature type="transmembrane region" description="Helical" evidence="1">
    <location>
        <begin position="69"/>
        <end position="88"/>
    </location>
</feature>
<sequence length="198" mass="23354">MHFDDIQSLWNKDDGGDDMVVPVNLEKIKSANQPVERIRQYVKREGWGQLLAIVLLGYAPHFCKTELQVVAYYSLYSVMVAICGYYLYRFFRFYRRLGTTALSTREHLDEVYYDIQLHVEMYRSWTYAILMLALGFATIRLLTSPGVVIDSTMVIKMILLFAVFMLLIVVCTELWIRYTYGRYLKEIKKIRGELREEL</sequence>
<feature type="transmembrane region" description="Helical" evidence="1">
    <location>
        <begin position="154"/>
        <end position="176"/>
    </location>
</feature>
<evidence type="ECO:0000313" key="3">
    <source>
        <dbReference type="Proteomes" id="UP000659124"/>
    </source>
</evidence>
<dbReference type="Proteomes" id="UP000659124">
    <property type="component" value="Unassembled WGS sequence"/>
</dbReference>
<keyword evidence="3" id="KW-1185">Reference proteome</keyword>
<dbReference type="RefSeq" id="WP_188091821.1">
    <property type="nucleotide sequence ID" value="NZ_JACVFC010000006.1"/>
</dbReference>
<evidence type="ECO:0000256" key="1">
    <source>
        <dbReference type="SAM" id="Phobius"/>
    </source>
</evidence>
<comment type="caution">
    <text evidence="2">The sequence shown here is derived from an EMBL/GenBank/DDBJ whole genome shotgun (WGS) entry which is preliminary data.</text>
</comment>
<accession>A0ABR7TW66</accession>
<keyword evidence="1" id="KW-1133">Transmembrane helix</keyword>
<name>A0ABR7TW66_9BACT</name>